<dbReference type="Gene3D" id="3.30.1360.120">
    <property type="entry name" value="Probable tRNA modification gtpase trme, domain 1"/>
    <property type="match status" value="1"/>
</dbReference>
<evidence type="ECO:0000313" key="2">
    <source>
        <dbReference type="Proteomes" id="UP001560019"/>
    </source>
</evidence>
<proteinExistence type="predicted"/>
<accession>A0ABV3XW73</accession>
<dbReference type="RefSeq" id="WP_170168768.1">
    <property type="nucleotide sequence ID" value="NZ_JBEHHI010000003.1"/>
</dbReference>
<organism evidence="1 2">
    <name type="scientific">Rhodovulum iodosum</name>
    <dbReference type="NCBI Taxonomy" id="68291"/>
    <lineage>
        <taxon>Bacteria</taxon>
        <taxon>Pseudomonadati</taxon>
        <taxon>Pseudomonadota</taxon>
        <taxon>Alphaproteobacteria</taxon>
        <taxon>Rhodobacterales</taxon>
        <taxon>Paracoccaceae</taxon>
        <taxon>Rhodovulum</taxon>
    </lineage>
</organism>
<dbReference type="InterPro" id="IPR027266">
    <property type="entry name" value="TrmE/GcvT-like"/>
</dbReference>
<sequence>MVELTATLPLDDGPLEAGGARLRLVESGPITALAPYKGAEARLSAALQVAHGMGFAGPGQVGQAGPGRCIWAGLRMAWLVGVRADEGLAAHAALSDLSDGWVCLRLEGAAEEVLARLTPLDLRRGAFPEGRSARSELAQMPALFVRDAAGFEMFVMRSMARSAWGEIALAMQGVAARG</sequence>
<name>A0ABV3XW73_9RHOB</name>
<keyword evidence="2" id="KW-1185">Reference proteome</keyword>
<dbReference type="SUPFAM" id="SSF103025">
    <property type="entry name" value="Folate-binding domain"/>
    <property type="match status" value="1"/>
</dbReference>
<evidence type="ECO:0000313" key="1">
    <source>
        <dbReference type="EMBL" id="MEX5729602.1"/>
    </source>
</evidence>
<reference evidence="1 2" key="1">
    <citation type="submission" date="2024-06" db="EMBL/GenBank/DDBJ databases">
        <title>Genome of Rhodovulum iodosum, a marine photoferrotroph.</title>
        <authorList>
            <person name="Bianchini G."/>
            <person name="Nikeleit V."/>
            <person name="Kappler A."/>
            <person name="Bryce C."/>
            <person name="Sanchez-Baracaldo P."/>
        </authorList>
    </citation>
    <scope>NUCLEOTIDE SEQUENCE [LARGE SCALE GENOMIC DNA]</scope>
    <source>
        <strain evidence="1 2">UT/N1</strain>
    </source>
</reference>
<protein>
    <submittedName>
        <fullName evidence="1">Heterotetrameric sarcosine oxidase gamma subunit</fullName>
    </submittedName>
</protein>
<comment type="caution">
    <text evidence="1">The sequence shown here is derived from an EMBL/GenBank/DDBJ whole genome shotgun (WGS) entry which is preliminary data.</text>
</comment>
<dbReference type="Proteomes" id="UP001560019">
    <property type="component" value="Unassembled WGS sequence"/>
</dbReference>
<gene>
    <name evidence="1" type="ORF">Ga0609869_002955</name>
</gene>
<dbReference type="EMBL" id="JBEHHI010000003">
    <property type="protein sequence ID" value="MEX5729602.1"/>
    <property type="molecule type" value="Genomic_DNA"/>
</dbReference>